<dbReference type="Pfam" id="PF00018">
    <property type="entry name" value="SH3_1"/>
    <property type="match status" value="1"/>
</dbReference>
<dbReference type="InterPro" id="IPR037362">
    <property type="entry name" value="CAS_fam"/>
</dbReference>
<protein>
    <submittedName>
        <fullName evidence="13">Breast cancer anti-estrogen resistance protein 1-like</fullName>
    </submittedName>
</protein>
<evidence type="ECO:0000256" key="9">
    <source>
        <dbReference type="PROSITE-ProRule" id="PRU00192"/>
    </source>
</evidence>
<feature type="compositionally biased region" description="Acidic residues" evidence="10">
    <location>
        <begin position="608"/>
        <end position="618"/>
    </location>
</feature>
<comment type="similarity">
    <text evidence="3">Belongs to the CAS family.</text>
</comment>
<accession>A0ABM1E0X7</accession>
<dbReference type="InterPro" id="IPR038319">
    <property type="entry name" value="Serine_rich_sf"/>
</dbReference>
<feature type="region of interest" description="Disordered" evidence="10">
    <location>
        <begin position="172"/>
        <end position="196"/>
    </location>
</feature>
<evidence type="ECO:0000313" key="13">
    <source>
        <dbReference type="RefSeq" id="XP_014665848.1"/>
    </source>
</evidence>
<dbReference type="CDD" id="cd11844">
    <property type="entry name" value="SH3_CAS"/>
    <property type="match status" value="1"/>
</dbReference>
<dbReference type="Pfam" id="PF08824">
    <property type="entry name" value="Serine_rich"/>
    <property type="match status" value="1"/>
</dbReference>
<evidence type="ECO:0000256" key="8">
    <source>
        <dbReference type="ARBA" id="ARBA00022949"/>
    </source>
</evidence>
<feature type="compositionally biased region" description="Polar residues" evidence="10">
    <location>
        <begin position="222"/>
        <end position="233"/>
    </location>
</feature>
<keyword evidence="6" id="KW-0597">Phosphoprotein</keyword>
<evidence type="ECO:0000313" key="12">
    <source>
        <dbReference type="Proteomes" id="UP000695022"/>
    </source>
</evidence>
<dbReference type="Gene3D" id="1.20.120.830">
    <property type="entry name" value="Serine-rich domain"/>
    <property type="match status" value="1"/>
</dbReference>
<feature type="compositionally biased region" description="Low complexity" evidence="10">
    <location>
        <begin position="186"/>
        <end position="196"/>
    </location>
</feature>
<proteinExistence type="inferred from homology"/>
<dbReference type="CDD" id="cd11564">
    <property type="entry name" value="FAT-like_CAS_C"/>
    <property type="match status" value="1"/>
</dbReference>
<evidence type="ECO:0000256" key="7">
    <source>
        <dbReference type="ARBA" id="ARBA00022889"/>
    </source>
</evidence>
<feature type="region of interest" description="Disordered" evidence="10">
    <location>
        <begin position="553"/>
        <end position="618"/>
    </location>
</feature>
<gene>
    <name evidence="13" type="primary">LOC106807870</name>
</gene>
<dbReference type="Pfam" id="PF12026">
    <property type="entry name" value="CAS_C"/>
    <property type="match status" value="1"/>
</dbReference>
<dbReference type="SUPFAM" id="SSF50044">
    <property type="entry name" value="SH3-domain"/>
    <property type="match status" value="1"/>
</dbReference>
<evidence type="ECO:0000256" key="2">
    <source>
        <dbReference type="ARBA" id="ARBA00004496"/>
    </source>
</evidence>
<sequence length="795" mass="83901">MTLTQQAMLARALYDNIAESPDELAFRKGDIVSIIEESPGGLVGWWLCSLRGRNGIAPANRLRAMASGQPMPVEQKQAQFRRRSWNSAPNKVVTPQRVGDVYLYDVPPLRGQADYDVPHPQNIPVPGLALDTYDVPPSAAAVAAFASPQFSSPGRAVHVDMADTYSVPPHPVAVADDYDRPQSDRSSAASSSLLGGVAADDATTVSSGSLSSLTDAALSLSNPPSTCGSNRSSGELLDVYDCPPPNPRRVVATAMSGDSEDVLEKFADISAELSRVCMTVNATYDVPPGGGPGQQQQKQVLVADLYDVPPCNRPVLAAKGEAAKTKKCATPDYVHSGDFVYDVPPQVTKDQPLEVANFSGDGKASSSSASSSSGGGAFSGDGGVVAAATDGKELPLDLDAAMDMLVKLQQELQGAAAKLFGFVHSSWRAKDALEVNIFNIKLSCTRVQSSLREFLDFARGAVANAARCSDKGLAAKLARLCKPVDEQHAAVQRAMAAIDRIEWQPALLAARQPGGASLDEIVASARTLLEDARALASVIHANSKLLFKRAATVSKEGSPAKTSSSGKPAVLPKPGRKAVRDAGGGIQERPLPSVPAQRTAKPKQGGGDDGDQDYENDGDDWFHDYEYVQIDDANNGNATLKAKPKGGSPKKVPASATSVGGGGGDRQVLEFYASQIASHVAKLMNGIDAFLLAVENTEPPKSFIAHSKFVVLSTHRLVNIGDTLYRNVASADVKTGIIRATNALCDCLKVTVMTTKVAAQNYPQVKSMQDMVDSIVDISHAASELRMVVTQAASW</sequence>
<evidence type="ECO:0000256" key="3">
    <source>
        <dbReference type="ARBA" id="ARBA00007848"/>
    </source>
</evidence>
<keyword evidence="12" id="KW-1185">Reference proteome</keyword>
<feature type="region of interest" description="Disordered" evidence="10">
    <location>
        <begin position="636"/>
        <end position="659"/>
    </location>
</feature>
<dbReference type="Gene3D" id="1.20.120.230">
    <property type="entry name" value="Alpha-catenin/vinculin-like"/>
    <property type="match status" value="1"/>
</dbReference>
<dbReference type="InterPro" id="IPR036028">
    <property type="entry name" value="SH3-like_dom_sf"/>
</dbReference>
<dbReference type="CDD" id="cd11549">
    <property type="entry name" value="Serine_rich_CAS"/>
    <property type="match status" value="1"/>
</dbReference>
<keyword evidence="7" id="KW-0130">Cell adhesion</keyword>
<evidence type="ECO:0000256" key="4">
    <source>
        <dbReference type="ARBA" id="ARBA00022443"/>
    </source>
</evidence>
<dbReference type="InterPro" id="IPR014928">
    <property type="entry name" value="Serine_rich_dom"/>
</dbReference>
<feature type="domain" description="SH3" evidence="11">
    <location>
        <begin position="5"/>
        <end position="67"/>
    </location>
</feature>
<dbReference type="PROSITE" id="PS50002">
    <property type="entry name" value="SH3"/>
    <property type="match status" value="1"/>
</dbReference>
<feature type="region of interest" description="Disordered" evidence="10">
    <location>
        <begin position="219"/>
        <end position="241"/>
    </location>
</feature>
<feature type="region of interest" description="Disordered" evidence="10">
    <location>
        <begin position="356"/>
        <end position="376"/>
    </location>
</feature>
<reference evidence="13" key="1">
    <citation type="submission" date="2025-08" db="UniProtKB">
        <authorList>
            <consortium name="RefSeq"/>
        </authorList>
    </citation>
    <scope>IDENTIFICATION</scope>
</reference>
<dbReference type="GeneID" id="106807870"/>
<dbReference type="PANTHER" id="PTHR10654">
    <property type="entry name" value="CAS SCAFFOLDING PROTEIN"/>
    <property type="match status" value="1"/>
</dbReference>
<evidence type="ECO:0000256" key="10">
    <source>
        <dbReference type="SAM" id="MobiDB-lite"/>
    </source>
</evidence>
<name>A0ABM1E0X7_PRICU</name>
<evidence type="ECO:0000256" key="5">
    <source>
        <dbReference type="ARBA" id="ARBA00022490"/>
    </source>
</evidence>
<comment type="subcellular location">
    <subcellularLocation>
        <location evidence="1">Cell junction</location>
        <location evidence="1">Focal adhesion</location>
    </subcellularLocation>
    <subcellularLocation>
        <location evidence="2">Cytoplasm</location>
    </subcellularLocation>
</comment>
<keyword evidence="8" id="KW-0965">Cell junction</keyword>
<dbReference type="SMART" id="SM00326">
    <property type="entry name" value="SH3"/>
    <property type="match status" value="1"/>
</dbReference>
<dbReference type="Gene3D" id="2.30.30.40">
    <property type="entry name" value="SH3 Domains"/>
    <property type="match status" value="1"/>
</dbReference>
<feature type="compositionally biased region" description="Low complexity" evidence="10">
    <location>
        <begin position="358"/>
        <end position="372"/>
    </location>
</feature>
<dbReference type="Proteomes" id="UP000695022">
    <property type="component" value="Unplaced"/>
</dbReference>
<evidence type="ECO:0000256" key="1">
    <source>
        <dbReference type="ARBA" id="ARBA00004246"/>
    </source>
</evidence>
<keyword evidence="4 9" id="KW-0728">SH3 domain</keyword>
<keyword evidence="5" id="KW-0963">Cytoplasm</keyword>
<dbReference type="RefSeq" id="XP_014665848.1">
    <property type="nucleotide sequence ID" value="XM_014810362.1"/>
</dbReference>
<dbReference type="InterPro" id="IPR001452">
    <property type="entry name" value="SH3_domain"/>
</dbReference>
<evidence type="ECO:0000259" key="11">
    <source>
        <dbReference type="PROSITE" id="PS50002"/>
    </source>
</evidence>
<dbReference type="PANTHER" id="PTHR10654:SF18">
    <property type="entry name" value="IP17195P"/>
    <property type="match status" value="1"/>
</dbReference>
<organism evidence="12 13">
    <name type="scientific">Priapulus caudatus</name>
    <name type="common">Priapulid worm</name>
    <dbReference type="NCBI Taxonomy" id="37621"/>
    <lineage>
        <taxon>Eukaryota</taxon>
        <taxon>Metazoa</taxon>
        <taxon>Ecdysozoa</taxon>
        <taxon>Scalidophora</taxon>
        <taxon>Priapulida</taxon>
        <taxon>Priapulimorpha</taxon>
        <taxon>Priapulimorphida</taxon>
        <taxon>Priapulidae</taxon>
        <taxon>Priapulus</taxon>
    </lineage>
</organism>
<dbReference type="InterPro" id="IPR021901">
    <property type="entry name" value="CAS_C"/>
</dbReference>
<evidence type="ECO:0000256" key="6">
    <source>
        <dbReference type="ARBA" id="ARBA00022553"/>
    </source>
</evidence>